<comment type="caution">
    <text evidence="1">The sequence shown here is derived from an EMBL/GenBank/DDBJ whole genome shotgun (WGS) entry which is preliminary data.</text>
</comment>
<sequence length="84" mass="9062">MGTAQKARALPPALAAECVLLAGRQGVSKKNHKGEKTPPLRFFTDILPLPEQRLLKPGGASPAFYHGFRPDRRYFACLSAVASA</sequence>
<gene>
    <name evidence="1" type="ORF">NMH_2261</name>
</gene>
<evidence type="ECO:0000313" key="2">
    <source>
        <dbReference type="Proteomes" id="UP000032707"/>
    </source>
</evidence>
<evidence type="ECO:0000313" key="1">
    <source>
        <dbReference type="EMBL" id="EFV62868.1"/>
    </source>
</evidence>
<proteinExistence type="predicted"/>
<name>E6N080_NEIMH</name>
<accession>E6N080</accession>
<reference evidence="1 2" key="1">
    <citation type="journal article" date="2011" name="J. Bacteriol.">
        <title>Genome sequence of Neisseria meningitidis serogroup B strain H44/76.</title>
        <authorList>
            <person name="Piet J.R."/>
            <person name="Huis In 't Veld R.A."/>
            <person name="van Schaik B.D."/>
            <person name="van Kampen A.H."/>
            <person name="Baas F."/>
            <person name="van de Beek D."/>
            <person name="Pannekoek Y."/>
            <person name="van der Ende A."/>
        </authorList>
    </citation>
    <scope>NUCLEOTIDE SEQUENCE [LARGE SCALE GENOMIC DNA]</scope>
    <source>
        <strain evidence="1 2">H44/76</strain>
    </source>
</reference>
<dbReference type="AlphaFoldDB" id="E6N080"/>
<dbReference type="EMBL" id="AEQZ01000044">
    <property type="protein sequence ID" value="EFV62868.1"/>
    <property type="molecule type" value="Genomic_DNA"/>
</dbReference>
<protein>
    <submittedName>
        <fullName evidence="1">Uncharacterized protein</fullName>
    </submittedName>
</protein>
<organism evidence="1 2">
    <name type="scientific">Neisseria meningitidis serogroup B / serotype 15 (strain H44/76)</name>
    <dbReference type="NCBI Taxonomy" id="909420"/>
    <lineage>
        <taxon>Bacteria</taxon>
        <taxon>Pseudomonadati</taxon>
        <taxon>Pseudomonadota</taxon>
        <taxon>Betaproteobacteria</taxon>
        <taxon>Neisseriales</taxon>
        <taxon>Neisseriaceae</taxon>
        <taxon>Neisseria</taxon>
    </lineage>
</organism>
<dbReference type="PATRIC" id="fig|909420.4.peg.2491"/>
<dbReference type="Proteomes" id="UP000032707">
    <property type="component" value="Unassembled WGS sequence"/>
</dbReference>